<comment type="caution">
    <text evidence="4">The sequence shown here is derived from an EMBL/GenBank/DDBJ whole genome shotgun (WGS) entry which is preliminary data.</text>
</comment>
<dbReference type="GO" id="GO:0047372">
    <property type="term" value="F:monoacylglycerol lipase activity"/>
    <property type="evidence" value="ECO:0007669"/>
    <property type="project" value="TreeGrafter"/>
</dbReference>
<dbReference type="Gene3D" id="3.40.50.1820">
    <property type="entry name" value="alpha/beta hydrolase"/>
    <property type="match status" value="1"/>
</dbReference>
<dbReference type="Proteomes" id="UP000789572">
    <property type="component" value="Unassembled WGS sequence"/>
</dbReference>
<evidence type="ECO:0000259" key="3">
    <source>
        <dbReference type="Pfam" id="PF05057"/>
    </source>
</evidence>
<feature type="transmembrane region" description="Helical" evidence="2">
    <location>
        <begin position="263"/>
        <end position="285"/>
    </location>
</feature>
<evidence type="ECO:0000256" key="2">
    <source>
        <dbReference type="SAM" id="Phobius"/>
    </source>
</evidence>
<dbReference type="InterPro" id="IPR044294">
    <property type="entry name" value="Lipase-like"/>
</dbReference>
<keyword evidence="5" id="KW-1185">Reference proteome</keyword>
<dbReference type="AlphaFoldDB" id="A0A9N9CH88"/>
<dbReference type="OrthoDB" id="273452at2759"/>
<keyword evidence="2" id="KW-0812">Transmembrane</keyword>
<keyword evidence="2" id="KW-0472">Membrane</keyword>
<evidence type="ECO:0000313" key="4">
    <source>
        <dbReference type="EMBL" id="CAG8599997.1"/>
    </source>
</evidence>
<dbReference type="InterPro" id="IPR029058">
    <property type="entry name" value="AB_hydrolase_fold"/>
</dbReference>
<sequence>MTCGIENLEEDAAGKEIHFVVWVHGLWGNPGHLKYFVEQLDEKYGDQIHILNAKCNTSEYTYDGIDICGERLTEEIMEEYKILKDRNYKVTKFSIIGYSLGGLVSRYAIGALSDDGFFKEVEPWLFTTFATPHLGIRREDDTTYNKVFNWVSSRILSKTGEQLQLVDEYEDDKPLIHVLADPGKVFYKALSTFKYRKLYANTYNDRTVPFWTAAIVDVNPFDNMDKLNITTNKNWPSIIESVQLKEEASTVDTMALAKSLPRYIIAGVAAPIVVPIWLTFALSTLTVQSARSRRRVQQIIDTRTREGKRVTRMSQASPFSIVTSDIEEGSIEAAMNIKGLFPSGSTSPVTESAGEILGKPTGDLYSMIESCNSQSLLLLQAQKDALKHLNSLKWEKHAVYIDTLNAHGAIIVRNKRFYSTGKDVVRHFVDNAFVI</sequence>
<protein>
    <submittedName>
        <fullName evidence="4">63_t:CDS:1</fullName>
    </submittedName>
</protein>
<name>A0A9N9CH88_9GLOM</name>
<dbReference type="PANTHER" id="PTHR12482">
    <property type="entry name" value="LIPASE ROG1-RELATED-RELATED"/>
    <property type="match status" value="1"/>
</dbReference>
<comment type="similarity">
    <text evidence="1">Belongs to the putative lipase ROG1 family.</text>
</comment>
<evidence type="ECO:0000313" key="5">
    <source>
        <dbReference type="Proteomes" id="UP000789572"/>
    </source>
</evidence>
<reference evidence="4" key="1">
    <citation type="submission" date="2021-06" db="EMBL/GenBank/DDBJ databases">
        <authorList>
            <person name="Kallberg Y."/>
            <person name="Tangrot J."/>
            <person name="Rosling A."/>
        </authorList>
    </citation>
    <scope>NUCLEOTIDE SEQUENCE</scope>
    <source>
        <strain evidence="4">IA702</strain>
    </source>
</reference>
<dbReference type="EMBL" id="CAJVPJ010001675">
    <property type="protein sequence ID" value="CAG8599997.1"/>
    <property type="molecule type" value="Genomic_DNA"/>
</dbReference>
<proteinExistence type="inferred from homology"/>
<accession>A0A9N9CH88</accession>
<feature type="domain" description="DUF676" evidence="3">
    <location>
        <begin position="15"/>
        <end position="212"/>
    </location>
</feature>
<evidence type="ECO:0000256" key="1">
    <source>
        <dbReference type="ARBA" id="ARBA00007920"/>
    </source>
</evidence>
<dbReference type="PANTHER" id="PTHR12482:SF65">
    <property type="entry name" value="ESTERASE, PUTATIVE (AFU_ORTHOLOGUE AFUA_3G12320)-RELATED"/>
    <property type="match status" value="1"/>
</dbReference>
<gene>
    <name evidence="4" type="ORF">POCULU_LOCUS7412</name>
</gene>
<dbReference type="InterPro" id="IPR007751">
    <property type="entry name" value="DUF676_lipase-like"/>
</dbReference>
<dbReference type="GO" id="GO:0005811">
    <property type="term" value="C:lipid droplet"/>
    <property type="evidence" value="ECO:0007669"/>
    <property type="project" value="TreeGrafter"/>
</dbReference>
<organism evidence="4 5">
    <name type="scientific">Paraglomus occultum</name>
    <dbReference type="NCBI Taxonomy" id="144539"/>
    <lineage>
        <taxon>Eukaryota</taxon>
        <taxon>Fungi</taxon>
        <taxon>Fungi incertae sedis</taxon>
        <taxon>Mucoromycota</taxon>
        <taxon>Glomeromycotina</taxon>
        <taxon>Glomeromycetes</taxon>
        <taxon>Paraglomerales</taxon>
        <taxon>Paraglomeraceae</taxon>
        <taxon>Paraglomus</taxon>
    </lineage>
</organism>
<keyword evidence="2" id="KW-1133">Transmembrane helix</keyword>
<dbReference type="Pfam" id="PF05057">
    <property type="entry name" value="DUF676"/>
    <property type="match status" value="1"/>
</dbReference>
<dbReference type="SUPFAM" id="SSF53474">
    <property type="entry name" value="alpha/beta-Hydrolases"/>
    <property type="match status" value="1"/>
</dbReference>
<dbReference type="GO" id="GO:0004622">
    <property type="term" value="F:phosphatidylcholine lysophospholipase activity"/>
    <property type="evidence" value="ECO:0007669"/>
    <property type="project" value="TreeGrafter"/>
</dbReference>